<accession>A0A098VUS3</accession>
<name>A0A098VUS3_9MICR</name>
<dbReference type="Proteomes" id="UP000029725">
    <property type="component" value="Unassembled WGS sequence"/>
</dbReference>
<sequence>MYLSFLIFFSLLVACKSASVYDATLSVDSSSGCPLISPVLSNKAPSVCECENSIAPKKAEEPIKEDKRCFEPQQRPQQPLRLLTMVSRIPLPTQPSNCSLEPNKVQSETPTQQCVSVAPPPAVEPSPSVACEAPAIPQKIVQKSCACVSVVPEPVQTTCCTKGKVFLRRGQTGKIITKANHIAPIERVSVVYEVATLAVPTTFSVVRTDYVPLTQTKTNVQTFAWTTFVVDEEVGCPLPPSTCPKPTASIYPAANLPSFSSVSSSIKDVKECQLATLCKKRKSRAAQTTTVSSDIIDDDTSFN</sequence>
<evidence type="ECO:0000256" key="1">
    <source>
        <dbReference type="SAM" id="SignalP"/>
    </source>
</evidence>
<evidence type="ECO:0000313" key="3">
    <source>
        <dbReference type="Proteomes" id="UP000029725"/>
    </source>
</evidence>
<dbReference type="GeneID" id="25259701"/>
<evidence type="ECO:0000313" key="2">
    <source>
        <dbReference type="EMBL" id="KGG51421.1"/>
    </source>
</evidence>
<feature type="signal peptide" evidence="1">
    <location>
        <begin position="1"/>
        <end position="17"/>
    </location>
</feature>
<dbReference type="VEuPathDB" id="MicrosporidiaDB:DI09_35p90"/>
<keyword evidence="3" id="KW-1185">Reference proteome</keyword>
<dbReference type="AlphaFoldDB" id="A0A098VUS3"/>
<proteinExistence type="predicted"/>
<dbReference type="EMBL" id="JMKJ01000288">
    <property type="protein sequence ID" value="KGG51421.1"/>
    <property type="molecule type" value="Genomic_DNA"/>
</dbReference>
<comment type="caution">
    <text evidence="2">The sequence shown here is derived from an EMBL/GenBank/DDBJ whole genome shotgun (WGS) entry which is preliminary data.</text>
</comment>
<dbReference type="HOGENOM" id="CLU_918557_0_0_1"/>
<organism evidence="2 3">
    <name type="scientific">Mitosporidium daphniae</name>
    <dbReference type="NCBI Taxonomy" id="1485682"/>
    <lineage>
        <taxon>Eukaryota</taxon>
        <taxon>Fungi</taxon>
        <taxon>Fungi incertae sedis</taxon>
        <taxon>Microsporidia</taxon>
        <taxon>Mitosporidium</taxon>
    </lineage>
</organism>
<feature type="chain" id="PRO_5001942049" evidence="1">
    <location>
        <begin position="18"/>
        <end position="303"/>
    </location>
</feature>
<protein>
    <submittedName>
        <fullName evidence="2">Uncharacterized protein</fullName>
    </submittedName>
</protein>
<gene>
    <name evidence="2" type="ORF">DI09_35p90</name>
</gene>
<dbReference type="RefSeq" id="XP_013237879.1">
    <property type="nucleotide sequence ID" value="XM_013382425.1"/>
</dbReference>
<reference evidence="2 3" key="1">
    <citation type="submission" date="2014-04" db="EMBL/GenBank/DDBJ databases">
        <title>A new species of microsporidia sheds light on the evolution of extreme parasitism.</title>
        <authorList>
            <person name="Haag K.L."/>
            <person name="James T.Y."/>
            <person name="Larsson R."/>
            <person name="Schaer T.M."/>
            <person name="Refardt D."/>
            <person name="Pombert J.-F."/>
            <person name="Ebert D."/>
        </authorList>
    </citation>
    <scope>NUCLEOTIDE SEQUENCE [LARGE SCALE GENOMIC DNA]</scope>
    <source>
        <strain evidence="2 3">UGP3</strain>
        <tissue evidence="2">Spores</tissue>
    </source>
</reference>
<keyword evidence="1" id="KW-0732">Signal</keyword>